<keyword evidence="1" id="KW-0507">mRNA processing</keyword>
<dbReference type="InterPro" id="IPR012677">
    <property type="entry name" value="Nucleotide-bd_a/b_plait_sf"/>
</dbReference>
<evidence type="ECO:0000256" key="3">
    <source>
        <dbReference type="SAM" id="MobiDB-lite"/>
    </source>
</evidence>
<dbReference type="SUPFAM" id="SSF101233">
    <property type="entry name" value="PWI domain"/>
    <property type="match status" value="1"/>
</dbReference>
<feature type="domain" description="PWI" evidence="5">
    <location>
        <begin position="706"/>
        <end position="803"/>
    </location>
</feature>
<feature type="compositionally biased region" description="Basic residues" evidence="3">
    <location>
        <begin position="418"/>
        <end position="430"/>
    </location>
</feature>
<dbReference type="AlphaFoldDB" id="A0A1D1UPZ2"/>
<organism evidence="6 7">
    <name type="scientific">Ramazzottius varieornatus</name>
    <name type="common">Water bear</name>
    <name type="synonym">Tardigrade</name>
    <dbReference type="NCBI Taxonomy" id="947166"/>
    <lineage>
        <taxon>Eukaryota</taxon>
        <taxon>Metazoa</taxon>
        <taxon>Ecdysozoa</taxon>
        <taxon>Tardigrada</taxon>
        <taxon>Eutardigrada</taxon>
        <taxon>Parachela</taxon>
        <taxon>Hypsibioidea</taxon>
        <taxon>Ramazzottiidae</taxon>
        <taxon>Ramazzottius</taxon>
    </lineage>
</organism>
<evidence type="ECO:0000256" key="1">
    <source>
        <dbReference type="ARBA" id="ARBA00022664"/>
    </source>
</evidence>
<feature type="region of interest" description="Disordered" evidence="3">
    <location>
        <begin position="475"/>
        <end position="497"/>
    </location>
</feature>
<dbReference type="SMART" id="SM00311">
    <property type="entry name" value="PWI"/>
    <property type="match status" value="1"/>
</dbReference>
<dbReference type="PANTHER" id="PTHR18806:SF4">
    <property type="entry name" value="RNA-BINDING PROTEIN 25"/>
    <property type="match status" value="1"/>
</dbReference>
<dbReference type="Gene3D" id="1.20.1390.10">
    <property type="entry name" value="PWI domain"/>
    <property type="match status" value="1"/>
</dbReference>
<dbReference type="InterPro" id="IPR034268">
    <property type="entry name" value="RBM25_RRM"/>
</dbReference>
<proteinExistence type="predicted"/>
<evidence type="ECO:0000313" key="6">
    <source>
        <dbReference type="EMBL" id="GAU91799.1"/>
    </source>
</evidence>
<feature type="region of interest" description="Disordered" evidence="3">
    <location>
        <begin position="370"/>
        <end position="448"/>
    </location>
</feature>
<reference evidence="6 7" key="1">
    <citation type="journal article" date="2016" name="Nat. Commun.">
        <title>Extremotolerant tardigrade genome and improved radiotolerance of human cultured cells by tardigrade-unique protein.</title>
        <authorList>
            <person name="Hashimoto T."/>
            <person name="Horikawa D.D."/>
            <person name="Saito Y."/>
            <person name="Kuwahara H."/>
            <person name="Kozuka-Hata H."/>
            <person name="Shin-I T."/>
            <person name="Minakuchi Y."/>
            <person name="Ohishi K."/>
            <person name="Motoyama A."/>
            <person name="Aizu T."/>
            <person name="Enomoto A."/>
            <person name="Kondo K."/>
            <person name="Tanaka S."/>
            <person name="Hara Y."/>
            <person name="Koshikawa S."/>
            <person name="Sagara H."/>
            <person name="Miura T."/>
            <person name="Yokobori S."/>
            <person name="Miyagawa K."/>
            <person name="Suzuki Y."/>
            <person name="Kubo T."/>
            <person name="Oyama M."/>
            <person name="Kohara Y."/>
            <person name="Fujiyama A."/>
            <person name="Arakawa K."/>
            <person name="Katayama T."/>
            <person name="Toyoda A."/>
            <person name="Kunieda T."/>
        </authorList>
    </citation>
    <scope>NUCLEOTIDE SEQUENCE [LARGE SCALE GENOMIC DNA]</scope>
    <source>
        <strain evidence="6 7">YOKOZUNA-1</strain>
    </source>
</reference>
<dbReference type="GO" id="GO:0005681">
    <property type="term" value="C:spliceosomal complex"/>
    <property type="evidence" value="ECO:0007669"/>
    <property type="project" value="TreeGrafter"/>
</dbReference>
<gene>
    <name evidence="6" type="primary">RvY_03988-1</name>
    <name evidence="6" type="synonym">RvY_03988.1</name>
    <name evidence="6" type="ORF">RvY_03988</name>
</gene>
<evidence type="ECO:0008006" key="8">
    <source>
        <dbReference type="Google" id="ProtNLM"/>
    </source>
</evidence>
<keyword evidence="2" id="KW-0694">RNA-binding</keyword>
<protein>
    <recommendedName>
        <fullName evidence="8">PWI domain-containing protein</fullName>
    </recommendedName>
</protein>
<dbReference type="Pfam" id="PF01480">
    <property type="entry name" value="PWI"/>
    <property type="match status" value="1"/>
</dbReference>
<comment type="caution">
    <text evidence="6">The sequence shown here is derived from an EMBL/GenBank/DDBJ whole genome shotgun (WGS) entry which is preliminary data.</text>
</comment>
<feature type="compositionally biased region" description="Low complexity" evidence="3">
    <location>
        <begin position="65"/>
        <end position="76"/>
    </location>
</feature>
<dbReference type="GO" id="GO:0006397">
    <property type="term" value="P:mRNA processing"/>
    <property type="evidence" value="ECO:0007669"/>
    <property type="project" value="UniProtKB-KW"/>
</dbReference>
<feature type="compositionally biased region" description="Pro residues" evidence="3">
    <location>
        <begin position="1"/>
        <end position="12"/>
    </location>
</feature>
<evidence type="ECO:0000259" key="5">
    <source>
        <dbReference type="PROSITE" id="PS51025"/>
    </source>
</evidence>
<feature type="compositionally biased region" description="Pro residues" evidence="3">
    <location>
        <begin position="19"/>
        <end position="29"/>
    </location>
</feature>
<evidence type="ECO:0000259" key="4">
    <source>
        <dbReference type="PROSITE" id="PS50102"/>
    </source>
</evidence>
<dbReference type="GO" id="GO:0003729">
    <property type="term" value="F:mRNA binding"/>
    <property type="evidence" value="ECO:0007669"/>
    <property type="project" value="TreeGrafter"/>
</dbReference>
<dbReference type="InterPro" id="IPR035979">
    <property type="entry name" value="RBD_domain_sf"/>
</dbReference>
<dbReference type="InterPro" id="IPR036483">
    <property type="entry name" value="PWI_dom_sf"/>
</dbReference>
<dbReference type="EMBL" id="BDGG01000002">
    <property type="protein sequence ID" value="GAU91799.1"/>
    <property type="molecule type" value="Genomic_DNA"/>
</dbReference>
<dbReference type="OrthoDB" id="6275295at2759"/>
<dbReference type="Gene3D" id="3.30.70.330">
    <property type="match status" value="1"/>
</dbReference>
<dbReference type="Pfam" id="PF00076">
    <property type="entry name" value="RRM_1"/>
    <property type="match status" value="1"/>
</dbReference>
<feature type="compositionally biased region" description="Polar residues" evidence="3">
    <location>
        <begin position="384"/>
        <end position="393"/>
    </location>
</feature>
<keyword evidence="7" id="KW-1185">Reference proteome</keyword>
<feature type="compositionally biased region" description="Gly residues" evidence="3">
    <location>
        <begin position="83"/>
        <end position="99"/>
    </location>
</feature>
<evidence type="ECO:0000313" key="7">
    <source>
        <dbReference type="Proteomes" id="UP000186922"/>
    </source>
</evidence>
<dbReference type="CDD" id="cd12446">
    <property type="entry name" value="RRM_RBM25"/>
    <property type="match status" value="1"/>
</dbReference>
<sequence>MSYPQQQPPPPFGNYAGPPGMPPSYPPQQQPSLIHNGGMQRFGHVPPPLGPPRPGGMPPNNMYFQQPSGPQNQPPSMFYQHPPGGGSHLPGMGPGGPFSSGGMRQSFGPPHQPPQPMSMGYQSGPPPPMHQASMRAVPPPNMVRQRDARPVLYAASTPSGISGPPTTAGEVTSNTEAVVTIFIGNIDDRVSESLIKSLINRCGVVVNWKRAHGTNNKLQAFGFAEFGSAESALRAVRLLHGLQLGAKELQVTMGNKQHPLVLVYRKRMESILGPNLDLEVDVDQVTRLQDEVIKKELQALLTEHEADLSKPLPEDAAVKSKRTVVSKEDATIEEIEMEEDKRQLISREIQNFRDTYKGSDEVLEERIKAAGRAAQKNPRETSVDSDTGNSPHSSADRRSPSAALGRAASVASTDSKARRMAGHRTRRRSGSRLSEGPSDDGVVLESLPPRQRRYNRRLVEQDRQYQLMLQEWTERERRMQRERDKEDMKENQKRAEDKKNAKRLMRIYEDYDDDKMDDDYYRGTALIRLMKDRQRELEADERDRLRELKVMEELKQQLLEDGQQEAVMANQKKLHPPKGQHELKAEPVRAPPALLVDETASEPVVKTEPVATTSPVKEGAPTISFQQAANKLLFKRGGPSSSSLAPGAEPIFATGSDDDGDKDDVNNERRKRLFRFDDEIEKKRLAAENKKAQQKKLIESIPTKKDELFDYAVAWEMLDKSLMNGRVKPWISKKVEEYMGEAESSLIDFITQKVALQVSPRALMGEIAMVLDEDAEVFVVKLWRLLIYETEIKKLSSSQTQSH</sequence>
<dbReference type="SMART" id="SM00360">
    <property type="entry name" value="RRM"/>
    <property type="match status" value="1"/>
</dbReference>
<feature type="region of interest" description="Disordered" evidence="3">
    <location>
        <begin position="1"/>
        <end position="119"/>
    </location>
</feature>
<feature type="compositionally biased region" description="Pro residues" evidence="3">
    <location>
        <begin position="45"/>
        <end position="57"/>
    </location>
</feature>
<dbReference type="Proteomes" id="UP000186922">
    <property type="component" value="Unassembled WGS sequence"/>
</dbReference>
<dbReference type="InterPro" id="IPR000504">
    <property type="entry name" value="RRM_dom"/>
</dbReference>
<dbReference type="InterPro" id="IPR002483">
    <property type="entry name" value="PWI_dom"/>
</dbReference>
<feature type="domain" description="RRM" evidence="4">
    <location>
        <begin position="179"/>
        <end position="256"/>
    </location>
</feature>
<feature type="region of interest" description="Disordered" evidence="3">
    <location>
        <begin position="637"/>
        <end position="665"/>
    </location>
</feature>
<dbReference type="PROSITE" id="PS50102">
    <property type="entry name" value="RRM"/>
    <property type="match status" value="1"/>
</dbReference>
<dbReference type="InterPro" id="IPR052768">
    <property type="entry name" value="RBM25"/>
</dbReference>
<name>A0A1D1UPZ2_RAMVA</name>
<dbReference type="PROSITE" id="PS51025">
    <property type="entry name" value="PWI"/>
    <property type="match status" value="1"/>
</dbReference>
<dbReference type="GO" id="GO:0000381">
    <property type="term" value="P:regulation of alternative mRNA splicing, via spliceosome"/>
    <property type="evidence" value="ECO:0007669"/>
    <property type="project" value="TreeGrafter"/>
</dbReference>
<dbReference type="STRING" id="947166.A0A1D1UPZ2"/>
<accession>A0A1D1UPZ2</accession>
<dbReference type="SUPFAM" id="SSF54928">
    <property type="entry name" value="RNA-binding domain, RBD"/>
    <property type="match status" value="1"/>
</dbReference>
<evidence type="ECO:0000256" key="2">
    <source>
        <dbReference type="PROSITE-ProRule" id="PRU00176"/>
    </source>
</evidence>
<dbReference type="PANTHER" id="PTHR18806">
    <property type="entry name" value="RBM25 PROTEIN"/>
    <property type="match status" value="1"/>
</dbReference>